<proteinExistence type="inferred from homology"/>
<organism evidence="8 9">
    <name type="scientific">Pararhodobacter aggregans</name>
    <dbReference type="NCBI Taxonomy" id="404875"/>
    <lineage>
        <taxon>Bacteria</taxon>
        <taxon>Pseudomonadati</taxon>
        <taxon>Pseudomonadota</taxon>
        <taxon>Alphaproteobacteria</taxon>
        <taxon>Rhodobacterales</taxon>
        <taxon>Paracoccaceae</taxon>
        <taxon>Pararhodobacter</taxon>
    </lineage>
</organism>
<comment type="similarity">
    <text evidence="3">Belongs to the band 7/mec-2 family. Flotillin subfamily.</text>
</comment>
<dbReference type="SUPFAM" id="SSF117892">
    <property type="entry name" value="Band 7/SPFH domain"/>
    <property type="match status" value="1"/>
</dbReference>
<feature type="coiled-coil region" evidence="6">
    <location>
        <begin position="198"/>
        <end position="340"/>
    </location>
</feature>
<evidence type="ECO:0000256" key="5">
    <source>
        <dbReference type="ARBA" id="ARBA00023136"/>
    </source>
</evidence>
<dbReference type="CDD" id="cd03399">
    <property type="entry name" value="SPFH_flotillin"/>
    <property type="match status" value="1"/>
</dbReference>
<dbReference type="OrthoDB" id="9815577at2"/>
<dbReference type="Gene3D" id="3.30.479.30">
    <property type="entry name" value="Band 7 domain"/>
    <property type="match status" value="1"/>
</dbReference>
<comment type="caution">
    <text evidence="8">The sequence shown here is derived from an EMBL/GenBank/DDBJ whole genome shotgun (WGS) entry which is preliminary data.</text>
</comment>
<dbReference type="GO" id="GO:0005886">
    <property type="term" value="C:plasma membrane"/>
    <property type="evidence" value="ECO:0007669"/>
    <property type="project" value="UniProtKB-SubCell"/>
</dbReference>
<name>A0A2T7UVD8_9RHOB</name>
<evidence type="ECO:0000313" key="8">
    <source>
        <dbReference type="EMBL" id="PVE48551.1"/>
    </source>
</evidence>
<dbReference type="SMART" id="SM00244">
    <property type="entry name" value="PHB"/>
    <property type="match status" value="1"/>
</dbReference>
<dbReference type="RefSeq" id="WP_107750561.1">
    <property type="nucleotide sequence ID" value="NZ_QBKF01000002.1"/>
</dbReference>
<keyword evidence="4" id="KW-1003">Cell membrane</keyword>
<feature type="domain" description="Band 7" evidence="7">
    <location>
        <begin position="22"/>
        <end position="191"/>
    </location>
</feature>
<reference evidence="8 9" key="1">
    <citation type="journal article" date="2011" name="Syst. Appl. Microbiol.">
        <title>Defluviimonas denitrificans gen. nov., sp. nov., and Pararhodobacter aggregans gen. nov., sp. nov., non-phototrophic Rhodobacteraceae from the biofilter of a marine aquaculture.</title>
        <authorList>
            <person name="Foesel B.U."/>
            <person name="Drake H.L."/>
            <person name="Schramm A."/>
        </authorList>
    </citation>
    <scope>NUCLEOTIDE SEQUENCE [LARGE SCALE GENOMIC DNA]</scope>
    <source>
        <strain evidence="8 9">D1-19</strain>
    </source>
</reference>
<protein>
    <submittedName>
        <fullName evidence="8">Flotillin</fullName>
    </submittedName>
</protein>
<evidence type="ECO:0000256" key="3">
    <source>
        <dbReference type="ARBA" id="ARBA00007161"/>
    </source>
</evidence>
<evidence type="ECO:0000256" key="6">
    <source>
        <dbReference type="SAM" id="Coils"/>
    </source>
</evidence>
<evidence type="ECO:0000256" key="4">
    <source>
        <dbReference type="ARBA" id="ARBA00022475"/>
    </source>
</evidence>
<dbReference type="Pfam" id="PF01145">
    <property type="entry name" value="Band_7"/>
    <property type="match status" value="1"/>
</dbReference>
<evidence type="ECO:0000256" key="2">
    <source>
        <dbReference type="ARBA" id="ARBA00004236"/>
    </source>
</evidence>
<dbReference type="InterPro" id="IPR027705">
    <property type="entry name" value="Flotillin_fam"/>
</dbReference>
<dbReference type="InterPro" id="IPR001107">
    <property type="entry name" value="Band_7"/>
</dbReference>
<evidence type="ECO:0000313" key="9">
    <source>
        <dbReference type="Proteomes" id="UP000244810"/>
    </source>
</evidence>
<keyword evidence="6" id="KW-0175">Coiled coil</keyword>
<dbReference type="InterPro" id="IPR036013">
    <property type="entry name" value="Band_7/SPFH_dom_sf"/>
</dbReference>
<dbReference type="PANTHER" id="PTHR13806">
    <property type="entry name" value="FLOTILLIN-RELATED"/>
    <property type="match status" value="1"/>
</dbReference>
<dbReference type="Pfam" id="PF15975">
    <property type="entry name" value="Flot"/>
    <property type="match status" value="1"/>
</dbReference>
<accession>A0A2T7UVD8</accession>
<evidence type="ECO:0000256" key="1">
    <source>
        <dbReference type="ARBA" id="ARBA00004167"/>
    </source>
</evidence>
<keyword evidence="9" id="KW-1185">Reference proteome</keyword>
<dbReference type="InterPro" id="IPR031905">
    <property type="entry name" value="Flotillin_C"/>
</dbReference>
<dbReference type="PANTHER" id="PTHR13806:SF31">
    <property type="entry name" value="FLOTILLIN-LIKE PROTEIN 1-RELATED"/>
    <property type="match status" value="1"/>
</dbReference>
<comment type="subcellular location">
    <subcellularLocation>
        <location evidence="2">Cell membrane</location>
    </subcellularLocation>
    <subcellularLocation>
        <location evidence="1">Membrane</location>
        <topology evidence="1">Single-pass membrane protein</topology>
    </subcellularLocation>
</comment>
<dbReference type="EMBL" id="QDDR01000002">
    <property type="protein sequence ID" value="PVE48551.1"/>
    <property type="molecule type" value="Genomic_DNA"/>
</dbReference>
<dbReference type="Proteomes" id="UP000244810">
    <property type="component" value="Unassembled WGS sequence"/>
</dbReference>
<evidence type="ECO:0000259" key="7">
    <source>
        <dbReference type="SMART" id="SM00244"/>
    </source>
</evidence>
<keyword evidence="5" id="KW-0472">Membrane</keyword>
<gene>
    <name evidence="8" type="ORF">DDE23_05720</name>
</gene>
<dbReference type="AlphaFoldDB" id="A0A2T7UVD8"/>
<sequence>MSTIFWIIALLVVLAALIALAAAFYQRATNAVSLVRTGIGGRKVVIDGGALALPWFHEVSRVNMQTIRLEVHRNAERALITRDRLRVDVGAEFYLSVPPTEASVARAAQALGRRSFQPDELRALIEGMLVDALRSVAARHTMDELHEGRAEFVAAVKAALAEPIERYGLQLDAVSLSALDQTQFTALDENNAFNAVGLRKLAEVVAQSKKERAEIESDTQVSVRRAAMEAARRKMEIDLEERRAEISQAQQIEALMATQLAEVARAKAEAEQSAAASRIRMEQQIQAADIAREQAIREAEILRARALEIAEQERAVQVLAKSQEESRAQAEADLARAEAVRAHEAIETARAGAEAERRRDLGLIAAEAEAIATGRRAEIAAETARKVAGEKLETAKLDAEAGLAMRRAEAEALTARIAAENTRSGAVLAHEAELARLEAMPKIMGEMMKPVEKIKEININQVGTVEGSRGAILQALESVLDQAVQAPNLHKVLDWLTDDIRDGDLDRKRRRDRREE</sequence>